<dbReference type="HOGENOM" id="CLU_026646_0_0_1"/>
<dbReference type="PANTHER" id="PTHR37402:SF1">
    <property type="entry name" value="GRAM DOMAIN-CONTAINING PROTEIN 4"/>
    <property type="match status" value="1"/>
</dbReference>
<keyword evidence="2" id="KW-0812">Transmembrane</keyword>
<dbReference type="OrthoDB" id="1708389at2759"/>
<dbReference type="eggNOG" id="ENOG502QS59">
    <property type="taxonomic scope" value="Eukaryota"/>
</dbReference>
<feature type="compositionally biased region" description="Pro residues" evidence="1">
    <location>
        <begin position="1"/>
        <end position="10"/>
    </location>
</feature>
<feature type="region of interest" description="Disordered" evidence="1">
    <location>
        <begin position="156"/>
        <end position="196"/>
    </location>
</feature>
<dbReference type="EMBL" id="KE504127">
    <property type="protein sequence ID" value="EPT04357.1"/>
    <property type="molecule type" value="Genomic_DNA"/>
</dbReference>
<keyword evidence="2" id="KW-1133">Transmembrane helix</keyword>
<feature type="compositionally biased region" description="Polar residues" evidence="1">
    <location>
        <begin position="160"/>
        <end position="184"/>
    </location>
</feature>
<feature type="compositionally biased region" description="Basic and acidic residues" evidence="1">
    <location>
        <begin position="379"/>
        <end position="397"/>
    </location>
</feature>
<proteinExistence type="predicted"/>
<dbReference type="AlphaFoldDB" id="S8EGW5"/>
<keyword evidence="2" id="KW-0472">Membrane</keyword>
<organism evidence="3 4">
    <name type="scientific">Fomitopsis schrenkii</name>
    <name type="common">Brown rot fungus</name>
    <dbReference type="NCBI Taxonomy" id="2126942"/>
    <lineage>
        <taxon>Eukaryota</taxon>
        <taxon>Fungi</taxon>
        <taxon>Dikarya</taxon>
        <taxon>Basidiomycota</taxon>
        <taxon>Agaricomycotina</taxon>
        <taxon>Agaricomycetes</taxon>
        <taxon>Polyporales</taxon>
        <taxon>Fomitopsis</taxon>
    </lineage>
</organism>
<feature type="transmembrane region" description="Helical" evidence="2">
    <location>
        <begin position="467"/>
        <end position="486"/>
    </location>
</feature>
<evidence type="ECO:0000256" key="1">
    <source>
        <dbReference type="SAM" id="MobiDB-lite"/>
    </source>
</evidence>
<feature type="compositionally biased region" description="Pro residues" evidence="1">
    <location>
        <begin position="45"/>
        <end position="61"/>
    </location>
</feature>
<keyword evidence="4" id="KW-1185">Reference proteome</keyword>
<evidence type="ECO:0000313" key="3">
    <source>
        <dbReference type="EMBL" id="EPT04357.1"/>
    </source>
</evidence>
<feature type="compositionally biased region" description="Low complexity" evidence="1">
    <location>
        <begin position="62"/>
        <end position="81"/>
    </location>
</feature>
<reference evidence="3 4" key="1">
    <citation type="journal article" date="2012" name="Science">
        <title>The Paleozoic origin of enzymatic lignin decomposition reconstructed from 31 fungal genomes.</title>
        <authorList>
            <person name="Floudas D."/>
            <person name="Binder M."/>
            <person name="Riley R."/>
            <person name="Barry K."/>
            <person name="Blanchette R.A."/>
            <person name="Henrissat B."/>
            <person name="Martinez A.T."/>
            <person name="Otillar R."/>
            <person name="Spatafora J.W."/>
            <person name="Yadav J.S."/>
            <person name="Aerts A."/>
            <person name="Benoit I."/>
            <person name="Boyd A."/>
            <person name="Carlson A."/>
            <person name="Copeland A."/>
            <person name="Coutinho P.M."/>
            <person name="de Vries R.P."/>
            <person name="Ferreira P."/>
            <person name="Findley K."/>
            <person name="Foster B."/>
            <person name="Gaskell J."/>
            <person name="Glotzer D."/>
            <person name="Gorecki P."/>
            <person name="Heitman J."/>
            <person name="Hesse C."/>
            <person name="Hori C."/>
            <person name="Igarashi K."/>
            <person name="Jurgens J.A."/>
            <person name="Kallen N."/>
            <person name="Kersten P."/>
            <person name="Kohler A."/>
            <person name="Kuees U."/>
            <person name="Kumar T.K.A."/>
            <person name="Kuo A."/>
            <person name="LaButti K."/>
            <person name="Larrondo L.F."/>
            <person name="Lindquist E."/>
            <person name="Ling A."/>
            <person name="Lombard V."/>
            <person name="Lucas S."/>
            <person name="Lundell T."/>
            <person name="Martin R."/>
            <person name="McLaughlin D.J."/>
            <person name="Morgenstern I."/>
            <person name="Morin E."/>
            <person name="Murat C."/>
            <person name="Nagy L.G."/>
            <person name="Nolan M."/>
            <person name="Ohm R.A."/>
            <person name="Patyshakuliyeva A."/>
            <person name="Rokas A."/>
            <person name="Ruiz-Duenas F.J."/>
            <person name="Sabat G."/>
            <person name="Salamov A."/>
            <person name="Samejima M."/>
            <person name="Schmutz J."/>
            <person name="Slot J.C."/>
            <person name="St John F."/>
            <person name="Stenlid J."/>
            <person name="Sun H."/>
            <person name="Sun S."/>
            <person name="Syed K."/>
            <person name="Tsang A."/>
            <person name="Wiebenga A."/>
            <person name="Young D."/>
            <person name="Pisabarro A."/>
            <person name="Eastwood D.C."/>
            <person name="Martin F."/>
            <person name="Cullen D."/>
            <person name="Grigoriev I.V."/>
            <person name="Hibbett D.S."/>
        </authorList>
    </citation>
    <scope>NUCLEOTIDE SEQUENCE</scope>
    <source>
        <strain evidence="4">FP-58527</strain>
    </source>
</reference>
<dbReference type="InterPro" id="IPR037847">
    <property type="entry name" value="GRAMDC4"/>
</dbReference>
<feature type="transmembrane region" description="Helical" evidence="2">
    <location>
        <begin position="290"/>
        <end position="311"/>
    </location>
</feature>
<dbReference type="PANTHER" id="PTHR37402">
    <property type="entry name" value="GRAM DOMAIN-CONTAINING PROTEIN 4"/>
    <property type="match status" value="1"/>
</dbReference>
<feature type="compositionally biased region" description="Acidic residues" evidence="1">
    <location>
        <begin position="187"/>
        <end position="196"/>
    </location>
</feature>
<feature type="transmembrane region" description="Helical" evidence="2">
    <location>
        <begin position="444"/>
        <end position="461"/>
    </location>
</feature>
<feature type="region of interest" description="Disordered" evidence="1">
    <location>
        <begin position="1"/>
        <end position="132"/>
    </location>
</feature>
<dbReference type="InterPro" id="IPR021709">
    <property type="entry name" value="DUF3292"/>
</dbReference>
<dbReference type="GO" id="GO:0006915">
    <property type="term" value="P:apoptotic process"/>
    <property type="evidence" value="ECO:0007669"/>
    <property type="project" value="InterPro"/>
</dbReference>
<dbReference type="Proteomes" id="UP000015241">
    <property type="component" value="Unassembled WGS sequence"/>
</dbReference>
<name>S8EGW5_FOMSC</name>
<protein>
    <submittedName>
        <fullName evidence="3">Uncharacterized protein</fullName>
    </submittedName>
</protein>
<evidence type="ECO:0000313" key="4">
    <source>
        <dbReference type="Proteomes" id="UP000015241"/>
    </source>
</evidence>
<dbReference type="STRING" id="743788.S8EGW5"/>
<evidence type="ECO:0000256" key="2">
    <source>
        <dbReference type="SAM" id="Phobius"/>
    </source>
</evidence>
<dbReference type="InParanoid" id="S8EGW5"/>
<gene>
    <name evidence="3" type="ORF">FOMPIDRAFT_1034961</name>
</gene>
<feature type="region of interest" description="Disordered" evidence="1">
    <location>
        <begin position="377"/>
        <end position="407"/>
    </location>
</feature>
<accession>S8EGW5</accession>
<sequence>MSSNFPPPSNASPRPSKQFMPPPTHPSLRTADSSPGPAAYATRRVPPPPPLSPRPTPPPRPSAQQTESSSSVTASSSALEVPGNLKARAAKSEPTTPGTLEFEPFEPIEPAGEAAVETEEEEELSEVRLRELYDDEEIERFLRLFSAYVREAKVAHPSGKASQESNANDQSEAGSISENTQQTDIPGGDEDVDSDAWVDPNESVEQAETPPLPPRPIPSANLSLSERIVMDYIVPLLPLEPQPPAFTLRRLYLSIERLYLATIPAYELFGKRLFRLAAWEDKNTSLFYCAMYWFLWYQNLLLPALLLRILYSLVRRKVLPYPNLQELREHRINVERAKQFSSTVTSRLVAAPTYDVQDVWRIVHDFHRSRKLKKAARAKANDAEGGDKADEGLKAEPNEPIFSEDSDAPETDIKRELLAIMNYVADLHERVKNIFLWRRPASSLLYGVALFAVFVFSLLPARYLCKLIGLALGIAFWHVLPVILAIPPERRTKYPPIFHDAPTDAEYAMELISQRVARGLDVKPKTRRTRSGAPSHDSDRFSLRTIAGDSRSIQSIDPLESASSGKWQKWMDRVDTSKNIAKDAKKLLKDGQWKRPGNWLALSPLSTNVAMRGSSESCVQTYTFPAQYAMASGLITLTPDALFFTPLLSSTAKVAIPSDAICGIKRTSPMRGMNVQWVRHQDDGTDEERVEKFLWVGDRDELFARLVVWGGHRWMNV</sequence>
<dbReference type="Pfam" id="PF11696">
    <property type="entry name" value="DUF3292"/>
    <property type="match status" value="1"/>
</dbReference>